<dbReference type="Pfam" id="PF03460">
    <property type="entry name" value="NIR_SIR_ferr"/>
    <property type="match status" value="1"/>
</dbReference>
<dbReference type="InterPro" id="IPR024934">
    <property type="entry name" value="Rubredoxin-like_dom"/>
</dbReference>
<dbReference type="Pfam" id="PF00301">
    <property type="entry name" value="Rubredoxin"/>
    <property type="match status" value="1"/>
</dbReference>
<evidence type="ECO:0000256" key="4">
    <source>
        <dbReference type="ARBA" id="ARBA00023004"/>
    </source>
</evidence>
<keyword evidence="3" id="KW-0249">Electron transport</keyword>
<dbReference type="Proteomes" id="UP001595766">
    <property type="component" value="Unassembled WGS sequence"/>
</dbReference>
<keyword evidence="2" id="KW-0479">Metal-binding</keyword>
<organism evidence="6 7">
    <name type="scientific">Belliella kenyensis</name>
    <dbReference type="NCBI Taxonomy" id="1472724"/>
    <lineage>
        <taxon>Bacteria</taxon>
        <taxon>Pseudomonadati</taxon>
        <taxon>Bacteroidota</taxon>
        <taxon>Cytophagia</taxon>
        <taxon>Cytophagales</taxon>
        <taxon>Cyclobacteriaceae</taxon>
        <taxon>Belliella</taxon>
    </lineage>
</organism>
<sequence>MVENKHDLKPIEKSDLVRVFVKGGIISPGDFNKIIQVAHEQGSAYVHLGSRQDILFPVVKKHVEVLDKTFQSINIGYDTDKEAYQNIVTSYTSLDVMPTTQWLASHIYHYILDTFDYQPKLKINITDPVQNLVPLFTGNVNFVASRQENYWYMFLRFSEIDQKPWCAPMLFFGFELAQIAKKIEALDPLSSSLGYESIYQKAMEGLKLNCHPWEEELQFTETITPYYEGMNRIAGGKYWLGLYWRNNRFSISFLKALCKLCMETNIGTLSLTPWKSLIVRGISEKERLSWEKLLGKFGINIRHSALELNWHIPVLNREALDIKDFLVRALDKQDISTYGLSFSIKVSHMVLFTAIVIEKCEPKSEKDPVTFNVMYAKGFNPNQSEYFYFVKNIPLAIVPNVLIELSQKYYDQLEEDKLMLEKKKKVHVVSTKRFKKFQCASCLTIYDEALGDPVSDIQEGTSFSTLGQEYSCPVCDSPKSAYREV</sequence>
<dbReference type="Gene3D" id="2.20.28.10">
    <property type="match status" value="1"/>
</dbReference>
<keyword evidence="1" id="KW-0813">Transport</keyword>
<dbReference type="CDD" id="cd00730">
    <property type="entry name" value="rubredoxin"/>
    <property type="match status" value="1"/>
</dbReference>
<dbReference type="SUPFAM" id="SSF55124">
    <property type="entry name" value="Nitrite/Sulfite reductase N-terminal domain-like"/>
    <property type="match status" value="2"/>
</dbReference>
<protein>
    <submittedName>
        <fullName evidence="6">Rubredoxin</fullName>
    </submittedName>
</protein>
<evidence type="ECO:0000313" key="7">
    <source>
        <dbReference type="Proteomes" id="UP001595766"/>
    </source>
</evidence>
<name>A0ABV8EPG4_9BACT</name>
<dbReference type="RefSeq" id="WP_241292021.1">
    <property type="nucleotide sequence ID" value="NZ_JAKZGR010000002.1"/>
</dbReference>
<evidence type="ECO:0000259" key="5">
    <source>
        <dbReference type="PROSITE" id="PS50903"/>
    </source>
</evidence>
<dbReference type="EMBL" id="JBHSAV010000053">
    <property type="protein sequence ID" value="MFC3977223.1"/>
    <property type="molecule type" value="Genomic_DNA"/>
</dbReference>
<reference evidence="7" key="1">
    <citation type="journal article" date="2019" name="Int. J. Syst. Evol. Microbiol.">
        <title>The Global Catalogue of Microorganisms (GCM) 10K type strain sequencing project: providing services to taxonomists for standard genome sequencing and annotation.</title>
        <authorList>
            <consortium name="The Broad Institute Genomics Platform"/>
            <consortium name="The Broad Institute Genome Sequencing Center for Infectious Disease"/>
            <person name="Wu L."/>
            <person name="Ma J."/>
        </authorList>
    </citation>
    <scope>NUCLEOTIDE SEQUENCE [LARGE SCALE GENOMIC DNA]</scope>
    <source>
        <strain evidence="7">CECT 8551</strain>
    </source>
</reference>
<evidence type="ECO:0000256" key="2">
    <source>
        <dbReference type="ARBA" id="ARBA00022723"/>
    </source>
</evidence>
<keyword evidence="4" id="KW-0408">Iron</keyword>
<gene>
    <name evidence="6" type="ORF">ACFOUP_12620</name>
</gene>
<accession>A0ABV8EPG4</accession>
<comment type="caution">
    <text evidence="6">The sequence shown here is derived from an EMBL/GenBank/DDBJ whole genome shotgun (WGS) entry which is preliminary data.</text>
</comment>
<dbReference type="InterPro" id="IPR005117">
    <property type="entry name" value="NiRdtase/SiRdtase_haem-b_fer"/>
</dbReference>
<dbReference type="InterPro" id="IPR024935">
    <property type="entry name" value="Rubredoxin_dom"/>
</dbReference>
<proteinExistence type="predicted"/>
<dbReference type="InterPro" id="IPR036136">
    <property type="entry name" value="Nit/Sulf_reduc_fer-like_dom_sf"/>
</dbReference>
<evidence type="ECO:0000313" key="6">
    <source>
        <dbReference type="EMBL" id="MFC3977223.1"/>
    </source>
</evidence>
<evidence type="ECO:0000256" key="1">
    <source>
        <dbReference type="ARBA" id="ARBA00022448"/>
    </source>
</evidence>
<keyword evidence="7" id="KW-1185">Reference proteome</keyword>
<dbReference type="PROSITE" id="PS50903">
    <property type="entry name" value="RUBREDOXIN_LIKE"/>
    <property type="match status" value="1"/>
</dbReference>
<feature type="domain" description="Rubredoxin-like" evidence="5">
    <location>
        <begin position="434"/>
        <end position="485"/>
    </location>
</feature>
<dbReference type="SUPFAM" id="SSF57802">
    <property type="entry name" value="Rubredoxin-like"/>
    <property type="match status" value="1"/>
</dbReference>
<evidence type="ECO:0000256" key="3">
    <source>
        <dbReference type="ARBA" id="ARBA00022982"/>
    </source>
</evidence>